<dbReference type="InterPro" id="IPR016460">
    <property type="entry name" value="COPB1"/>
</dbReference>
<dbReference type="AlphaFoldDB" id="A0AAD4DPF7"/>
<accession>A0AAD4DPF7</accession>
<organism evidence="1 2">
    <name type="scientific">Suillus fuscotomentosus</name>
    <dbReference type="NCBI Taxonomy" id="1912939"/>
    <lineage>
        <taxon>Eukaryota</taxon>
        <taxon>Fungi</taxon>
        <taxon>Dikarya</taxon>
        <taxon>Basidiomycota</taxon>
        <taxon>Agaricomycotina</taxon>
        <taxon>Agaricomycetes</taxon>
        <taxon>Agaricomycetidae</taxon>
        <taxon>Boletales</taxon>
        <taxon>Suillineae</taxon>
        <taxon>Suillaceae</taxon>
        <taxon>Suillus</taxon>
    </lineage>
</organism>
<proteinExistence type="predicted"/>
<dbReference type="SUPFAM" id="SSF52540">
    <property type="entry name" value="P-loop containing nucleoside triphosphate hydrolases"/>
    <property type="match status" value="1"/>
</dbReference>
<gene>
    <name evidence="1" type="ORF">F5891DRAFT_987938</name>
</gene>
<evidence type="ECO:0000313" key="1">
    <source>
        <dbReference type="EMBL" id="KAG1887982.1"/>
    </source>
</evidence>
<evidence type="ECO:0008006" key="3">
    <source>
        <dbReference type="Google" id="ProtNLM"/>
    </source>
</evidence>
<comment type="caution">
    <text evidence="1">The sequence shown here is derived from an EMBL/GenBank/DDBJ whole genome shotgun (WGS) entry which is preliminary data.</text>
</comment>
<dbReference type="InterPro" id="IPR016024">
    <property type="entry name" value="ARM-type_fold"/>
</dbReference>
<dbReference type="Gene3D" id="3.40.50.300">
    <property type="entry name" value="P-loop containing nucleotide triphosphate hydrolases"/>
    <property type="match status" value="1"/>
</dbReference>
<protein>
    <recommendedName>
        <fullName evidence="3">Clathrin/coatomer adaptor adaptin-like N-terminal domain-containing protein</fullName>
    </recommendedName>
</protein>
<dbReference type="GeneID" id="64672264"/>
<dbReference type="PANTHER" id="PTHR10635:SF0">
    <property type="entry name" value="COATOMER SUBUNIT BETA"/>
    <property type="match status" value="1"/>
</dbReference>
<dbReference type="PANTHER" id="PTHR10635">
    <property type="entry name" value="COATOMER SUBUNIT BETA"/>
    <property type="match status" value="1"/>
</dbReference>
<dbReference type="GO" id="GO:0006888">
    <property type="term" value="P:endoplasmic reticulum to Golgi vesicle-mediated transport"/>
    <property type="evidence" value="ECO:0007669"/>
    <property type="project" value="TreeGrafter"/>
</dbReference>
<dbReference type="RefSeq" id="XP_041217058.1">
    <property type="nucleotide sequence ID" value="XM_041377966.1"/>
</dbReference>
<dbReference type="GO" id="GO:0030126">
    <property type="term" value="C:COPI vesicle coat"/>
    <property type="evidence" value="ECO:0007669"/>
    <property type="project" value="TreeGrafter"/>
</dbReference>
<dbReference type="InterPro" id="IPR027417">
    <property type="entry name" value="P-loop_NTPase"/>
</dbReference>
<dbReference type="GO" id="GO:0006886">
    <property type="term" value="P:intracellular protein transport"/>
    <property type="evidence" value="ECO:0007669"/>
    <property type="project" value="InterPro"/>
</dbReference>
<dbReference type="GO" id="GO:0006891">
    <property type="term" value="P:intra-Golgi vesicle-mediated transport"/>
    <property type="evidence" value="ECO:0007669"/>
    <property type="project" value="TreeGrafter"/>
</dbReference>
<dbReference type="Gene3D" id="1.25.10.10">
    <property type="entry name" value="Leucine-rich Repeat Variant"/>
    <property type="match status" value="1"/>
</dbReference>
<dbReference type="InterPro" id="IPR011989">
    <property type="entry name" value="ARM-like"/>
</dbReference>
<sequence>MPTRPRCPDSPGGRGANLNTFALLQRVCRTLRTITGDNAAASTAGLARSRSASLWQAVRGQDARSKQQARVDAEDFEKLKQERMILVVCLEHRRSSVRKNAVFAVYIIYHEYEYLIPDAPELMQTFIAAESDATCKRNAFVFLARSAIPKAVEWVYDQLTSPIDELLHMSIIEVTRLYCKNDTTHRHDAATTLTALTQNPAAVKVLNSRIVALESRQLLIQSIHVLAVKFSEVAASVVHALMEFLGDSNNPSALDNSPFVCEVVEKLPHLRQSFSSAKFIFSLSPINAPSTLKNTHISMEVHFREIIDLPGADTHSAVPNSSLIVACTATKFNTSRHTLNSRPVSYTEVQTVLQGRGIDLTHKCLIILQGEVKSIAQMKPEGTSEHHDGLLECLEDIIGTAVLKAPMSAFVEVVRLGEKRAENAARSRIIEEDKEKAKLDAESKEVLAWLELENEHVRALSRLWKYYLWGVLENDEQFAAQVGRNMWRRSLKTRGRMISRMCELLEKHYKECETTYEDVKAAAEEVAKDNAARENHPKIKTKKHEIAKHEMNLEKEEKVFEGMLEGDRGPRTVLVVTSILQTYPLVNFHSPQGSQNHRTPEGLLSAISSLGWAGVSPNAPGIGGYAPSARRCTSARAFRRRSQETQHEVASLPGQRLTMKVSLLRPVIVWRPRVGRNGYRGMREMVVVFKVVVFEGMSNVVGCLDWERLVDRTGVLGLGQE</sequence>
<dbReference type="SUPFAM" id="SSF48371">
    <property type="entry name" value="ARM repeat"/>
    <property type="match status" value="1"/>
</dbReference>
<dbReference type="EMBL" id="JABBWK010000187">
    <property type="protein sequence ID" value="KAG1887982.1"/>
    <property type="molecule type" value="Genomic_DNA"/>
</dbReference>
<evidence type="ECO:0000313" key="2">
    <source>
        <dbReference type="Proteomes" id="UP001195769"/>
    </source>
</evidence>
<dbReference type="Proteomes" id="UP001195769">
    <property type="component" value="Unassembled WGS sequence"/>
</dbReference>
<reference evidence="1" key="1">
    <citation type="journal article" date="2020" name="New Phytol.">
        <title>Comparative genomics reveals dynamic genome evolution in host specialist ectomycorrhizal fungi.</title>
        <authorList>
            <person name="Lofgren L.A."/>
            <person name="Nguyen N.H."/>
            <person name="Vilgalys R."/>
            <person name="Ruytinx J."/>
            <person name="Liao H.L."/>
            <person name="Branco S."/>
            <person name="Kuo A."/>
            <person name="LaButti K."/>
            <person name="Lipzen A."/>
            <person name="Andreopoulos W."/>
            <person name="Pangilinan J."/>
            <person name="Riley R."/>
            <person name="Hundley H."/>
            <person name="Na H."/>
            <person name="Barry K."/>
            <person name="Grigoriev I.V."/>
            <person name="Stajich J.E."/>
            <person name="Kennedy P.G."/>
        </authorList>
    </citation>
    <scope>NUCLEOTIDE SEQUENCE</scope>
    <source>
        <strain evidence="1">FC203</strain>
    </source>
</reference>
<keyword evidence="2" id="KW-1185">Reference proteome</keyword>
<name>A0AAD4DPF7_9AGAM</name>